<name>A0AAD5UXL4_9APHY</name>
<dbReference type="Proteomes" id="UP001212997">
    <property type="component" value="Unassembled WGS sequence"/>
</dbReference>
<feature type="compositionally biased region" description="Pro residues" evidence="1">
    <location>
        <begin position="584"/>
        <end position="601"/>
    </location>
</feature>
<feature type="region of interest" description="Disordered" evidence="1">
    <location>
        <begin position="890"/>
        <end position="909"/>
    </location>
</feature>
<feature type="region of interest" description="Disordered" evidence="1">
    <location>
        <begin position="378"/>
        <end position="437"/>
    </location>
</feature>
<feature type="transmembrane region" description="Helical" evidence="2">
    <location>
        <begin position="242"/>
        <end position="269"/>
    </location>
</feature>
<dbReference type="AlphaFoldDB" id="A0AAD5UXL4"/>
<keyword evidence="2" id="KW-0472">Membrane</keyword>
<sequence>MAQPVFDDHPLEDYFRRELSTASNLVSIVHLNATYTESGETAEPMPGGSSDFDLDPAIPEGAPNHLPPALENLPPLLVQAILGSILIPVSIVSALLPFRPSQYNIPSPILAHQHKLSIKSPSKSFPYPLPAMLTKLLSQCLNTLLTSSKFQSSSNAFAERFKYDVISSSLLSTSIASSQPTPLLPKRRPLTPDIPGQLPEDDSLIPLEIPTTGDSTPMPPGGDTLQSPSTSQSPGMTWPVSILSVAVLALSAEYYFLSLLLFALSAFLIRTAKAQASRTEAMNLTMKTLDELIVAGNSWDTVVNEAMSLIQKEEKRPNSFYGPTSPHSPFSPLRVALQSSLHTTQTQCDNVRHLLAALTSPTLLAQLSEMYAPASPVRPPFLQLDSSTSSSSSSGFSQQQQHPRPLSDPVALWRRRRTSSESGAGSGMSSKSSKRSTWNGSYLSLASQSGYHSPGSSPLILQSLSTPTSNFTTPSRIPIHSSTKLERRRSELSSLFTPPRGMVSSAPASPLPTRSLADVQEEGGDAESDVHAVPYQGEEDEEEENPGCDLPALKERGYFGMAALDVQRKRRSMGLDAFRLPAVPVSPLPPPRYTPASPTPTPRTSYPSRHGHHASGSGGSPAPTLSSSGRFTLPHLNRHPLSLSALELSLQGALASKRYASSHLLALRFDEEEGEDESYWEDVRSVMGLLVGALGDASGRLKDALSDSIKRSEKDSVVSPVHAGMLDKGVQPKPSLGGTSHNPLTITINPSSAFAKARSLQEMMSFAPVPSHLTRFAAHVDAIASALNDARSQLEECVAAIRDPPPSSSSSLSMPTSPTLTLDDLASSAATITPTPNNTTHNPNQNQNSFQRPGVGLGLEASAALQAYDRLRKELGMALRECERGRDRLIDLLNPPRPPNPEPEDLSDADIDEADRDSMATPPLVADCSSDSSSRIGSASIRGSLGLDLSVVETTGLGPDDDLLSGGKGLMMDDEVVVPIGVEQVYEGEPEIGGVFRRERSTMTREERIKLVKARRESLKGLLAGRSSALNSRFSPSDDVAPGGVAVGQGGERELRRVWEGEVVQELRGVIFKVQEQKKRRMSEEAGCNNLNLRSASDITGLTSMVTSSTTTDPAAASSLSSPMAMGFSLPALPPLIVPPPPALLSTSSALSSPMRKGPGEGFGPMEVQRSTRRSPPTLPSILDTFEPPEDED</sequence>
<feature type="compositionally biased region" description="Low complexity" evidence="1">
    <location>
        <begin position="808"/>
        <end position="822"/>
    </location>
</feature>
<feature type="compositionally biased region" description="Low complexity" evidence="1">
    <location>
        <begin position="1144"/>
        <end position="1154"/>
    </location>
</feature>
<comment type="caution">
    <text evidence="3">The sequence shown here is derived from an EMBL/GenBank/DDBJ whole genome shotgun (WGS) entry which is preliminary data.</text>
</comment>
<feature type="compositionally biased region" description="Low complexity" evidence="1">
    <location>
        <begin position="833"/>
        <end position="848"/>
    </location>
</feature>
<protein>
    <submittedName>
        <fullName evidence="3">Uncharacterized protein</fullName>
    </submittedName>
</protein>
<feature type="region of interest" description="Disordered" evidence="1">
    <location>
        <begin position="801"/>
        <end position="854"/>
    </location>
</feature>
<feature type="compositionally biased region" description="Polar residues" evidence="1">
    <location>
        <begin position="454"/>
        <end position="475"/>
    </location>
</feature>
<evidence type="ECO:0000256" key="1">
    <source>
        <dbReference type="SAM" id="MobiDB-lite"/>
    </source>
</evidence>
<feature type="region of interest" description="Disordered" evidence="1">
    <location>
        <begin position="454"/>
        <end position="513"/>
    </location>
</feature>
<proteinExistence type="predicted"/>
<gene>
    <name evidence="3" type="ORF">NLI96_g9503</name>
</gene>
<evidence type="ECO:0000313" key="4">
    <source>
        <dbReference type="Proteomes" id="UP001212997"/>
    </source>
</evidence>
<feature type="region of interest" description="Disordered" evidence="1">
    <location>
        <begin position="581"/>
        <end position="633"/>
    </location>
</feature>
<keyword evidence="2" id="KW-0812">Transmembrane</keyword>
<evidence type="ECO:0000256" key="2">
    <source>
        <dbReference type="SAM" id="Phobius"/>
    </source>
</evidence>
<feature type="region of interest" description="Disordered" evidence="1">
    <location>
        <begin position="1140"/>
        <end position="1193"/>
    </location>
</feature>
<feature type="region of interest" description="Disordered" evidence="1">
    <location>
        <begin position="176"/>
        <end position="234"/>
    </location>
</feature>
<feature type="compositionally biased region" description="Low complexity" evidence="1">
    <location>
        <begin position="620"/>
        <end position="629"/>
    </location>
</feature>
<accession>A0AAD5UXL4</accession>
<reference evidence="3" key="1">
    <citation type="submission" date="2022-07" db="EMBL/GenBank/DDBJ databases">
        <title>Genome Sequence of Physisporinus lineatus.</title>
        <authorList>
            <person name="Buettner E."/>
        </authorList>
    </citation>
    <scope>NUCLEOTIDE SEQUENCE</scope>
    <source>
        <strain evidence="3">VT162</strain>
    </source>
</reference>
<keyword evidence="2" id="KW-1133">Transmembrane helix</keyword>
<feature type="compositionally biased region" description="Low complexity" evidence="1">
    <location>
        <begin position="386"/>
        <end position="401"/>
    </location>
</feature>
<feature type="compositionally biased region" description="Low complexity" evidence="1">
    <location>
        <begin position="420"/>
        <end position="437"/>
    </location>
</feature>
<evidence type="ECO:0000313" key="3">
    <source>
        <dbReference type="EMBL" id="KAJ3478814.1"/>
    </source>
</evidence>
<dbReference type="EMBL" id="JANAWD010000483">
    <property type="protein sequence ID" value="KAJ3478814.1"/>
    <property type="molecule type" value="Genomic_DNA"/>
</dbReference>
<feature type="transmembrane region" description="Helical" evidence="2">
    <location>
        <begin position="76"/>
        <end position="98"/>
    </location>
</feature>
<keyword evidence="4" id="KW-1185">Reference proteome</keyword>
<organism evidence="3 4">
    <name type="scientific">Meripilus lineatus</name>
    <dbReference type="NCBI Taxonomy" id="2056292"/>
    <lineage>
        <taxon>Eukaryota</taxon>
        <taxon>Fungi</taxon>
        <taxon>Dikarya</taxon>
        <taxon>Basidiomycota</taxon>
        <taxon>Agaricomycotina</taxon>
        <taxon>Agaricomycetes</taxon>
        <taxon>Polyporales</taxon>
        <taxon>Meripilaceae</taxon>
        <taxon>Meripilus</taxon>
    </lineage>
</organism>
<feature type="compositionally biased region" description="Polar residues" evidence="1">
    <location>
        <begin position="224"/>
        <end position="234"/>
    </location>
</feature>